<evidence type="ECO:0000256" key="5">
    <source>
        <dbReference type="SAM" id="Phobius"/>
    </source>
</evidence>
<feature type="region of interest" description="Disordered" evidence="4">
    <location>
        <begin position="975"/>
        <end position="1027"/>
    </location>
</feature>
<name>A0A1I1XJT7_9ACTN</name>
<keyword evidence="5" id="KW-1133">Transmembrane helix</keyword>
<keyword evidence="5" id="KW-0812">Transmembrane</keyword>
<dbReference type="PROSITE" id="PS50901">
    <property type="entry name" value="FTSK"/>
    <property type="match status" value="2"/>
</dbReference>
<keyword evidence="5" id="KW-0472">Membrane</keyword>
<keyword evidence="2 3" id="KW-0067">ATP-binding</keyword>
<evidence type="ECO:0000313" key="7">
    <source>
        <dbReference type="EMBL" id="SFE07627.1"/>
    </source>
</evidence>
<sequence>MKLTLTTVDGVDGAAGAVHRDHLLELPDGCTVADLAEALGVREEGDPAAAGRPGGAPGSAPGRPAADGGIALHLGAEPLAAQAPVRGSGIREGTVLGVGRTPPDPDPAAGRTVPAPGEPVLAEVHSVSGPGAGRSWPLAQGSYEIGTDARCAIRVRGADAPESGLWVTVAADGTAYWHRERADGRIDSSPVRLCVPVPPSDVDPLTGTAPDRTTPEERMDAARAVDEAEKAARAARKAARKAARGAGPRTAAARTTSTVTADDSDARPADGRVPWPVDVDLAVGTTLLRLVAPVEPDAAVTGSADGVGLDFNRPPRIAPHLDAESLRLPTPPGQRIRVPFPLLMMFAPVVLGLVMVGIFHSYFYLVFILFTPLMAISNWVMGRRNNHKTHIESRRRYRARRRVVEREIREAVVRERWVRCDTGPDPAAVGLIATGPGSRLWERRRRDPDHLVLRVGTVDMPSVKAVEDPAQDENHRTVRWNLPDIPIGVELAELGVVGVAGGTAPVQALARWCVAQAAVLHSPRDLRIVVLTEPSRAQEWGWTRWLPHLRPAQQGGPVVSIGNDPESVANRVTELVSQIQARQRALGSSIGRAMFTAPDILVIADSARQLRDVPGMVQILTEGPPVRVFSLCLDEQERLLPEECGAVVTVSATDLTVRRTGLPEVTGVRPDLVASAWCDRVARALAPLRDVSPENDSGLPDEVRLLDLLGQEPPDARLLVDRWSRRPATTTFVLGTGYDGPMSLDLVRDGPHGLVAGTTGSGKSELLQSFVASLAAGNRPDELTFVLVDYKGGSAFRECANLPHTLGMVTDLDAHLVQRALDSLGAELRRRERILAEHDAKDHPEYRAKRAAAAAGEGPKLPALPRLLLVIDEFATLVREVPDFVTGLISIAQRGRSLGIHLILATQRPAGAVTADIKANTNLRIALRVTDMVESQDIIDTGDAVHISPSTPGRALVRYGHRAAIPFQSAWVGAERPAEEGEEPDGGPRPAQARPRVRAAELSWTRLGRPAVPPTREDDTPEEQGPLAPTDLQALVAALREAADLLEDYAPQPSPWLPALEPKVLLEELPHVERPAATGQKTLPPPFPYALEDIPQLQERRVATVDLATFGHLYVIGAPRSGRTQALRTIAGSAARHARLSDLHIYGIDAAGGGLAAVAALPHCGAVVSRHDFEHLERLLGRLIRELTQRQEACSARSCSGLNELRELLPEAERPAHILLLIDGWDALSPLIDDYDNGRLLGDITRLLREGAAAGIHVVATSERSLIAGRIAAHNDHKLLLRQADRSDYNLIGMLPSQVPASVPDGRGWHIVSRTETQIALLDADDSGQGQVDALRRIGAAAERRGAHVPAGWRPFAVAPLPPMVEFAEAYEKVPAELRRPMWGLLGVGGDDAGVVGVDFAQTAPSFLVAGPPGSGRSNTLACCAVSLLAAGTSLVVLTPRESPLRALARHPHVRLLDEPDPSADVVREALDAMPGPRVVIVDDADLVAMGSAERILKDIAVAGRERGIGLLAAGPADSLSMGLGSWLTAAKRARRGLVLAPRNMSDGDLIGARLSISAVRSHVRAGRAWTSGPGGTALTVQVPVTTLKPQ</sequence>
<dbReference type="EMBL" id="FONG01000001">
    <property type="protein sequence ID" value="SFE07627.1"/>
    <property type="molecule type" value="Genomic_DNA"/>
</dbReference>
<feature type="region of interest" description="Disordered" evidence="4">
    <location>
        <begin position="195"/>
        <end position="218"/>
    </location>
</feature>
<dbReference type="InterPro" id="IPR003593">
    <property type="entry name" value="AAA+_ATPase"/>
</dbReference>
<feature type="binding site" evidence="3">
    <location>
        <begin position="1117"/>
        <end position="1124"/>
    </location>
    <ligand>
        <name>ATP</name>
        <dbReference type="ChEBI" id="CHEBI:30616"/>
    </ligand>
</feature>
<dbReference type="RefSeq" id="WP_093711739.1">
    <property type="nucleotide sequence ID" value="NZ_FONG01000001.1"/>
</dbReference>
<feature type="compositionally biased region" description="Low complexity" evidence="4">
    <location>
        <begin position="58"/>
        <end position="69"/>
    </location>
</feature>
<feature type="binding site" evidence="3">
    <location>
        <begin position="757"/>
        <end position="764"/>
    </location>
    <ligand>
        <name>ATP</name>
        <dbReference type="ChEBI" id="CHEBI:30616"/>
    </ligand>
</feature>
<feature type="domain" description="FtsK" evidence="6">
    <location>
        <begin position="739"/>
        <end position="936"/>
    </location>
</feature>
<dbReference type="InterPro" id="IPR050206">
    <property type="entry name" value="FtsK/SpoIIIE/SftA"/>
</dbReference>
<feature type="region of interest" description="Disordered" evidence="4">
    <location>
        <begin position="45"/>
        <end position="69"/>
    </location>
</feature>
<dbReference type="SUPFAM" id="SSF52540">
    <property type="entry name" value="P-loop containing nucleoside triphosphate hydrolases"/>
    <property type="match status" value="3"/>
</dbReference>
<feature type="region of interest" description="Disordered" evidence="4">
    <location>
        <begin position="235"/>
        <end position="271"/>
    </location>
</feature>
<dbReference type="GO" id="GO:0003677">
    <property type="term" value="F:DNA binding"/>
    <property type="evidence" value="ECO:0007669"/>
    <property type="project" value="InterPro"/>
</dbReference>
<dbReference type="InterPro" id="IPR027417">
    <property type="entry name" value="P-loop_NTPase"/>
</dbReference>
<dbReference type="SMART" id="SM00382">
    <property type="entry name" value="AAA"/>
    <property type="match status" value="3"/>
</dbReference>
<dbReference type="STRING" id="380248.SAMN05216251_101420"/>
<dbReference type="Proteomes" id="UP000199323">
    <property type="component" value="Unassembled WGS sequence"/>
</dbReference>
<reference evidence="7 8" key="1">
    <citation type="submission" date="2016-10" db="EMBL/GenBank/DDBJ databases">
        <authorList>
            <person name="de Groot N.N."/>
        </authorList>
    </citation>
    <scope>NUCLEOTIDE SEQUENCE [LARGE SCALE GENOMIC DNA]</scope>
    <source>
        <strain evidence="7 8">CGMCC 4.3510</strain>
    </source>
</reference>
<proteinExistence type="predicted"/>
<evidence type="ECO:0000259" key="6">
    <source>
        <dbReference type="PROSITE" id="PS50901"/>
    </source>
</evidence>
<feature type="transmembrane region" description="Helical" evidence="5">
    <location>
        <begin position="363"/>
        <end position="381"/>
    </location>
</feature>
<evidence type="ECO:0000256" key="4">
    <source>
        <dbReference type="SAM" id="MobiDB-lite"/>
    </source>
</evidence>
<feature type="compositionally biased region" description="Low complexity" evidence="4">
    <location>
        <begin position="244"/>
        <end position="261"/>
    </location>
</feature>
<dbReference type="InterPro" id="IPR002543">
    <property type="entry name" value="FtsK_dom"/>
</dbReference>
<evidence type="ECO:0000256" key="1">
    <source>
        <dbReference type="ARBA" id="ARBA00022741"/>
    </source>
</evidence>
<organism evidence="7 8">
    <name type="scientific">Actinacidiphila alni</name>
    <dbReference type="NCBI Taxonomy" id="380248"/>
    <lineage>
        <taxon>Bacteria</taxon>
        <taxon>Bacillati</taxon>
        <taxon>Actinomycetota</taxon>
        <taxon>Actinomycetes</taxon>
        <taxon>Kitasatosporales</taxon>
        <taxon>Streptomycetaceae</taxon>
        <taxon>Actinacidiphila</taxon>
    </lineage>
</organism>
<dbReference type="PANTHER" id="PTHR22683">
    <property type="entry name" value="SPORULATION PROTEIN RELATED"/>
    <property type="match status" value="1"/>
</dbReference>
<dbReference type="GO" id="GO:0005524">
    <property type="term" value="F:ATP binding"/>
    <property type="evidence" value="ECO:0007669"/>
    <property type="project" value="UniProtKB-UniRule"/>
</dbReference>
<gene>
    <name evidence="7" type="ORF">SAMN05216251_101420</name>
</gene>
<dbReference type="OrthoDB" id="9807790at2"/>
<dbReference type="Gene3D" id="3.40.50.300">
    <property type="entry name" value="P-loop containing nucleotide triphosphate hydrolases"/>
    <property type="match status" value="4"/>
</dbReference>
<evidence type="ECO:0000256" key="3">
    <source>
        <dbReference type="PROSITE-ProRule" id="PRU00289"/>
    </source>
</evidence>
<keyword evidence="1 3" id="KW-0547">Nucleotide-binding</keyword>
<feature type="region of interest" description="Disordered" evidence="4">
    <location>
        <begin position="83"/>
        <end position="113"/>
    </location>
</feature>
<dbReference type="Pfam" id="PF01580">
    <property type="entry name" value="FtsK_SpoIIIE"/>
    <property type="match status" value="2"/>
</dbReference>
<protein>
    <submittedName>
        <fullName evidence="7">DNA segregation ATPase FtsK/SpoIIIE, S-DNA-T family</fullName>
    </submittedName>
</protein>
<accession>A0A1I1XJT7</accession>
<evidence type="ECO:0000313" key="8">
    <source>
        <dbReference type="Proteomes" id="UP000199323"/>
    </source>
</evidence>
<evidence type="ECO:0000256" key="2">
    <source>
        <dbReference type="ARBA" id="ARBA00022840"/>
    </source>
</evidence>
<dbReference type="CDD" id="cd01127">
    <property type="entry name" value="TrwB_TraG_TraD_VirD4"/>
    <property type="match status" value="1"/>
</dbReference>
<dbReference type="PANTHER" id="PTHR22683:SF1">
    <property type="entry name" value="TYPE VII SECRETION SYSTEM PROTEIN ESSC"/>
    <property type="match status" value="1"/>
</dbReference>
<keyword evidence="8" id="KW-1185">Reference proteome</keyword>
<feature type="transmembrane region" description="Helical" evidence="5">
    <location>
        <begin position="338"/>
        <end position="356"/>
    </location>
</feature>
<feature type="domain" description="FtsK" evidence="6">
    <location>
        <begin position="1099"/>
        <end position="1290"/>
    </location>
</feature>